<organism evidence="1">
    <name type="scientific">marine sediment metagenome</name>
    <dbReference type="NCBI Taxonomy" id="412755"/>
    <lineage>
        <taxon>unclassified sequences</taxon>
        <taxon>metagenomes</taxon>
        <taxon>ecological metagenomes</taxon>
    </lineage>
</organism>
<protein>
    <submittedName>
        <fullName evidence="1">Uncharacterized protein</fullName>
    </submittedName>
</protein>
<accession>X1A656</accession>
<gene>
    <name evidence="1" type="ORF">S01H4_16594</name>
</gene>
<evidence type="ECO:0000313" key="1">
    <source>
        <dbReference type="EMBL" id="GAG55686.1"/>
    </source>
</evidence>
<dbReference type="AlphaFoldDB" id="X1A656"/>
<name>X1A656_9ZZZZ</name>
<sequence>MGVLKTLKDFETNLYYAGNDIMEHPNKYVLKDLRQVAREWIEYYRKEINILEERDKEYEAEDIIADRPPCARPDISNEVAIMRGGIAVLKHFFNLEDD</sequence>
<proteinExistence type="predicted"/>
<comment type="caution">
    <text evidence="1">The sequence shown here is derived from an EMBL/GenBank/DDBJ whole genome shotgun (WGS) entry which is preliminary data.</text>
</comment>
<dbReference type="EMBL" id="BART01007281">
    <property type="protein sequence ID" value="GAG55686.1"/>
    <property type="molecule type" value="Genomic_DNA"/>
</dbReference>
<reference evidence="1" key="1">
    <citation type="journal article" date="2014" name="Front. Microbiol.">
        <title>High frequency of phylogenetically diverse reductive dehalogenase-homologous genes in deep subseafloor sedimentary metagenomes.</title>
        <authorList>
            <person name="Kawai M."/>
            <person name="Futagami T."/>
            <person name="Toyoda A."/>
            <person name="Takaki Y."/>
            <person name="Nishi S."/>
            <person name="Hori S."/>
            <person name="Arai W."/>
            <person name="Tsubouchi T."/>
            <person name="Morono Y."/>
            <person name="Uchiyama I."/>
            <person name="Ito T."/>
            <person name="Fujiyama A."/>
            <person name="Inagaki F."/>
            <person name="Takami H."/>
        </authorList>
    </citation>
    <scope>NUCLEOTIDE SEQUENCE</scope>
    <source>
        <strain evidence="1">Expedition CK06-06</strain>
    </source>
</reference>